<comment type="caution">
    <text evidence="1">The sequence shown here is derived from an EMBL/GenBank/DDBJ whole genome shotgun (WGS) entry which is preliminary data.</text>
</comment>
<accession>A0A1J5RYR1</accession>
<dbReference type="AlphaFoldDB" id="A0A1J5RYR1"/>
<sequence length="171" mass="17329">MAYADQFYKDANGGLHWLSALDQETAARMGLALPDPAWTVLGQAEAQAILNPPLTLAQAQAAQMAVLTAACDAAITGGFSASALGGAYSYPAAATDQANMVQTAAAAGGGLLMCESAANVWALAAHSQAQAAAVLAAFIAWRDKQRQQLATLTAQVAAATTVAAVQAVVWP</sequence>
<organism evidence="1">
    <name type="scientific">mine drainage metagenome</name>
    <dbReference type="NCBI Taxonomy" id="410659"/>
    <lineage>
        <taxon>unclassified sequences</taxon>
        <taxon>metagenomes</taxon>
        <taxon>ecological metagenomes</taxon>
    </lineage>
</organism>
<protein>
    <recommendedName>
        <fullName evidence="2">DUF4376 domain-containing protein</fullName>
    </recommendedName>
</protein>
<reference evidence="1" key="1">
    <citation type="submission" date="2016-10" db="EMBL/GenBank/DDBJ databases">
        <title>Sequence of Gallionella enrichment culture.</title>
        <authorList>
            <person name="Poehlein A."/>
            <person name="Muehling M."/>
            <person name="Daniel R."/>
        </authorList>
    </citation>
    <scope>NUCLEOTIDE SEQUENCE</scope>
</reference>
<evidence type="ECO:0008006" key="2">
    <source>
        <dbReference type="Google" id="ProtNLM"/>
    </source>
</evidence>
<gene>
    <name evidence="1" type="ORF">GALL_207820</name>
</gene>
<proteinExistence type="predicted"/>
<name>A0A1J5RYR1_9ZZZZ</name>
<evidence type="ECO:0000313" key="1">
    <source>
        <dbReference type="EMBL" id="OIQ97228.1"/>
    </source>
</evidence>
<dbReference type="EMBL" id="MLJW01000136">
    <property type="protein sequence ID" value="OIQ97228.1"/>
    <property type="molecule type" value="Genomic_DNA"/>
</dbReference>